<dbReference type="Pfam" id="PF12762">
    <property type="entry name" value="DDE_Tnp_IS1595"/>
    <property type="match status" value="1"/>
</dbReference>
<protein>
    <submittedName>
        <fullName evidence="2">IS1595 family transposase</fullName>
    </submittedName>
</protein>
<comment type="caution">
    <text evidence="2">The sequence shown here is derived from an EMBL/GenBank/DDBJ whole genome shotgun (WGS) entry which is preliminary data.</text>
</comment>
<gene>
    <name evidence="2" type="ORF">OW717_00005</name>
</gene>
<dbReference type="SMART" id="SM01126">
    <property type="entry name" value="DDE_Tnp_IS1595"/>
    <property type="match status" value="1"/>
</dbReference>
<organism evidence="2 3">
    <name type="scientific">Acidithiobacillus ferriphilus</name>
    <dbReference type="NCBI Taxonomy" id="1689834"/>
    <lineage>
        <taxon>Bacteria</taxon>
        <taxon>Pseudomonadati</taxon>
        <taxon>Pseudomonadota</taxon>
        <taxon>Acidithiobacillia</taxon>
        <taxon>Acidithiobacillales</taxon>
        <taxon>Acidithiobacillaceae</taxon>
        <taxon>Acidithiobacillus</taxon>
    </lineage>
</organism>
<reference evidence="2 3" key="1">
    <citation type="submission" date="2022-11" db="EMBL/GenBank/DDBJ databases">
        <title>Comparative genomics analysis of Acidithiobacillus ferriphilus.</title>
        <authorList>
            <person name="Ma L."/>
        </authorList>
    </citation>
    <scope>NUCLEOTIDE SEQUENCE [LARGE SCALE GENOMIC DNA]</scope>
    <source>
        <strain evidence="2 3">DY15</strain>
    </source>
</reference>
<evidence type="ECO:0000313" key="2">
    <source>
        <dbReference type="EMBL" id="MEB8512422.1"/>
    </source>
</evidence>
<evidence type="ECO:0000313" key="3">
    <source>
        <dbReference type="Proteomes" id="UP001308776"/>
    </source>
</evidence>
<dbReference type="InterPro" id="IPR024442">
    <property type="entry name" value="Transposase_Zn_ribbon"/>
</dbReference>
<evidence type="ECO:0000259" key="1">
    <source>
        <dbReference type="SMART" id="SM01126"/>
    </source>
</evidence>
<dbReference type="Proteomes" id="UP001308776">
    <property type="component" value="Unassembled WGS sequence"/>
</dbReference>
<proteinExistence type="predicted"/>
<dbReference type="InterPro" id="IPR024445">
    <property type="entry name" value="Tnp_ISXO2-like"/>
</dbReference>
<sequence length="315" mass="34996">MARNAVQLQKGLSEAEFDRLYGTEEQCRAVVIKLRWREGFSCPVCGGTSYSEIKTRDLFQCSTCRRQTSPIAGTIFASTKLPLRTWFRAMYHLTQSKQGISSIELGRRLGVRQTTAWMLKHKLQQAMMERDGRKRLKGRVEIDDAVLGGERSGGKRGRGAPGKTPFVAAVETTDDGKPAQLKLHRVAGFTGQAISRFAMNSLDPSCTVVSDGLACFHRVTDAGCQHQAILTGSGPAAVRNPVFKWVNTALGNIKSAITGTYRAISTKHVPRYLAEFEYRFNRRYDLASMIPRLGYAIVKAPPMPYRLLKLAETYG</sequence>
<keyword evidence="3" id="KW-1185">Reference proteome</keyword>
<dbReference type="NCBIfam" id="NF033547">
    <property type="entry name" value="transpos_IS1595"/>
    <property type="match status" value="1"/>
</dbReference>
<dbReference type="EMBL" id="JAQGFR010000001">
    <property type="protein sequence ID" value="MEB8512422.1"/>
    <property type="molecule type" value="Genomic_DNA"/>
</dbReference>
<name>A0ABU6FLK0_9PROT</name>
<accession>A0ABU6FLK0</accession>
<dbReference type="RefSeq" id="WP_325801268.1">
    <property type="nucleotide sequence ID" value="NZ_JAQGFR010000001.1"/>
</dbReference>
<feature type="domain" description="ISXO2-like transposase" evidence="1">
    <location>
        <begin position="135"/>
        <end position="281"/>
    </location>
</feature>
<dbReference type="Pfam" id="PF12760">
    <property type="entry name" value="Zn_ribbon_IS1595"/>
    <property type="match status" value="1"/>
</dbReference>